<keyword evidence="2" id="KW-1185">Reference proteome</keyword>
<protein>
    <submittedName>
        <fullName evidence="1">Uncharacterized protein</fullName>
    </submittedName>
</protein>
<dbReference type="Proteomes" id="UP000784294">
    <property type="component" value="Unassembled WGS sequence"/>
</dbReference>
<proteinExistence type="predicted"/>
<evidence type="ECO:0000313" key="1">
    <source>
        <dbReference type="EMBL" id="VEL43304.1"/>
    </source>
</evidence>
<name>A0A448XRU5_9PLAT</name>
<sequence>MDARIPLLHSAADFVSASDIQAKAIASDAVSLSWRHTAPGSSVPQCQYTYTVKWRVKGISTDLGEQNVGCAKSQLSHTP</sequence>
<organism evidence="1 2">
    <name type="scientific">Protopolystoma xenopodis</name>
    <dbReference type="NCBI Taxonomy" id="117903"/>
    <lineage>
        <taxon>Eukaryota</taxon>
        <taxon>Metazoa</taxon>
        <taxon>Spiralia</taxon>
        <taxon>Lophotrochozoa</taxon>
        <taxon>Platyhelminthes</taxon>
        <taxon>Monogenea</taxon>
        <taxon>Polyopisthocotylea</taxon>
        <taxon>Polystomatidea</taxon>
        <taxon>Polystomatidae</taxon>
        <taxon>Protopolystoma</taxon>
    </lineage>
</organism>
<reference evidence="1" key="1">
    <citation type="submission" date="2018-11" db="EMBL/GenBank/DDBJ databases">
        <authorList>
            <consortium name="Pathogen Informatics"/>
        </authorList>
    </citation>
    <scope>NUCLEOTIDE SEQUENCE</scope>
</reference>
<dbReference type="AlphaFoldDB" id="A0A448XRU5"/>
<evidence type="ECO:0000313" key="2">
    <source>
        <dbReference type="Proteomes" id="UP000784294"/>
    </source>
</evidence>
<dbReference type="EMBL" id="CAAALY010280303">
    <property type="protein sequence ID" value="VEL43304.1"/>
    <property type="molecule type" value="Genomic_DNA"/>
</dbReference>
<comment type="caution">
    <text evidence="1">The sequence shown here is derived from an EMBL/GenBank/DDBJ whole genome shotgun (WGS) entry which is preliminary data.</text>
</comment>
<gene>
    <name evidence="1" type="ORF">PXEA_LOCUS36744</name>
</gene>
<accession>A0A448XRU5</accession>